<protein>
    <submittedName>
        <fullName evidence="1">Uncharacterized protein</fullName>
    </submittedName>
</protein>
<dbReference type="Proteomes" id="UP000184612">
    <property type="component" value="Unassembled WGS sequence"/>
</dbReference>
<dbReference type="STRING" id="1121345.SAMN02745217_04147"/>
<organism evidence="1 2">
    <name type="scientific">Anaerocolumna xylanovorans DSM 12503</name>
    <dbReference type="NCBI Taxonomy" id="1121345"/>
    <lineage>
        <taxon>Bacteria</taxon>
        <taxon>Bacillati</taxon>
        <taxon>Bacillota</taxon>
        <taxon>Clostridia</taxon>
        <taxon>Lachnospirales</taxon>
        <taxon>Lachnospiraceae</taxon>
        <taxon>Anaerocolumna</taxon>
    </lineage>
</organism>
<evidence type="ECO:0000313" key="2">
    <source>
        <dbReference type="Proteomes" id="UP000184612"/>
    </source>
</evidence>
<dbReference type="EMBL" id="FRFD01000014">
    <property type="protein sequence ID" value="SHO53529.1"/>
    <property type="molecule type" value="Genomic_DNA"/>
</dbReference>
<dbReference type="AlphaFoldDB" id="A0A1M7YLR9"/>
<name>A0A1M7YLR9_9FIRM</name>
<accession>A0A1M7YLR9</accession>
<proteinExistence type="predicted"/>
<reference evidence="1 2" key="1">
    <citation type="submission" date="2016-12" db="EMBL/GenBank/DDBJ databases">
        <authorList>
            <person name="Song W.-J."/>
            <person name="Kurnit D.M."/>
        </authorList>
    </citation>
    <scope>NUCLEOTIDE SEQUENCE [LARGE SCALE GENOMIC DNA]</scope>
    <source>
        <strain evidence="1 2">DSM 12503</strain>
    </source>
</reference>
<evidence type="ECO:0000313" key="1">
    <source>
        <dbReference type="EMBL" id="SHO53529.1"/>
    </source>
</evidence>
<gene>
    <name evidence="1" type="ORF">SAMN02745217_04147</name>
</gene>
<keyword evidence="2" id="KW-1185">Reference proteome</keyword>
<sequence>MSYTKNKYTWEKIHLYKQMKYVYKKQAGDEDYNNDKYKEMPWLRTRQK</sequence>